<feature type="domain" description="C2H2-type" evidence="2">
    <location>
        <begin position="266"/>
        <end position="285"/>
    </location>
</feature>
<gene>
    <name evidence="3" type="primary">Necator_chrX.g24258</name>
    <name evidence="3" type="ORF">RB195_024093</name>
</gene>
<evidence type="ECO:0000313" key="4">
    <source>
        <dbReference type="Proteomes" id="UP001303046"/>
    </source>
</evidence>
<protein>
    <recommendedName>
        <fullName evidence="2">C2H2-type domain-containing protein</fullName>
    </recommendedName>
</protein>
<evidence type="ECO:0000259" key="2">
    <source>
        <dbReference type="PROSITE" id="PS50157"/>
    </source>
</evidence>
<dbReference type="InterPro" id="IPR036236">
    <property type="entry name" value="Znf_C2H2_sf"/>
</dbReference>
<keyword evidence="4" id="KW-1185">Reference proteome</keyword>
<organism evidence="3 4">
    <name type="scientific">Necator americanus</name>
    <name type="common">Human hookworm</name>
    <dbReference type="NCBI Taxonomy" id="51031"/>
    <lineage>
        <taxon>Eukaryota</taxon>
        <taxon>Metazoa</taxon>
        <taxon>Ecdysozoa</taxon>
        <taxon>Nematoda</taxon>
        <taxon>Chromadorea</taxon>
        <taxon>Rhabditida</taxon>
        <taxon>Rhabditina</taxon>
        <taxon>Rhabditomorpha</taxon>
        <taxon>Strongyloidea</taxon>
        <taxon>Ancylostomatidae</taxon>
        <taxon>Bunostominae</taxon>
        <taxon>Necator</taxon>
    </lineage>
</organism>
<dbReference type="Gene3D" id="3.30.160.60">
    <property type="entry name" value="Classic Zinc Finger"/>
    <property type="match status" value="1"/>
</dbReference>
<dbReference type="SUPFAM" id="SSF57667">
    <property type="entry name" value="beta-beta-alpha zinc fingers"/>
    <property type="match status" value="1"/>
</dbReference>
<dbReference type="Proteomes" id="UP001303046">
    <property type="component" value="Unassembled WGS sequence"/>
</dbReference>
<reference evidence="3 4" key="1">
    <citation type="submission" date="2023-08" db="EMBL/GenBank/DDBJ databases">
        <title>A Necator americanus chromosomal reference genome.</title>
        <authorList>
            <person name="Ilik V."/>
            <person name="Petrzelkova K.J."/>
            <person name="Pardy F."/>
            <person name="Fuh T."/>
            <person name="Niatou-Singa F.S."/>
            <person name="Gouil Q."/>
            <person name="Baker L."/>
            <person name="Ritchie M.E."/>
            <person name="Jex A.R."/>
            <person name="Gazzola D."/>
            <person name="Li H."/>
            <person name="Toshio Fujiwara R."/>
            <person name="Zhan B."/>
            <person name="Aroian R.V."/>
            <person name="Pafco B."/>
            <person name="Schwarz E.M."/>
        </authorList>
    </citation>
    <scope>NUCLEOTIDE SEQUENCE [LARGE SCALE GENOMIC DNA]</scope>
    <source>
        <strain evidence="3 4">Aroian</strain>
        <tissue evidence="3">Whole animal</tissue>
    </source>
</reference>
<keyword evidence="1" id="KW-0863">Zinc-finger</keyword>
<keyword evidence="1" id="KW-0862">Zinc</keyword>
<sequence>MDPGATLRHFAKTMVNLSSGLLLARLPTLRSRNVGCVELLLSLGVPAGRRTSAVHRSSTPPPRHYEFAIVFFRQSKTAGAVSRSDWDDEFKVNAVYARWEDRLYSAKSLSQTIFSTTINNASPSIMQVVDAVLKEFGWLLPSAHLLVSSMGTSLLDSKNSKKGDDTSRLSCLISHVIESNRDESSEMCTQLVPDSMQQKVVFHSPFEYFSKLQAMSQTVHYGALSHFRHNSAMMQISHKDFLGCRSVPTFRFSKAENTARGNPKKYRCDVCDKTFSRSNTLITHKANGADNYARAIIEGLRSDHIVARTEQSSSWSWIFAPDEHESYGIMHPLSSRQRWLFRYLCVPFVTLQEARIRDRPVVSIENYSIYCSEADERKMVNVGIDANSKVGYEQQFDVQGKWYYPAVRTSDNGDRLIDLCEQTGLIIASTFKKSH</sequence>
<name>A0ABR1ELT9_NECAM</name>
<proteinExistence type="predicted"/>
<dbReference type="InterPro" id="IPR013087">
    <property type="entry name" value="Znf_C2H2_type"/>
</dbReference>
<dbReference type="PROSITE" id="PS50157">
    <property type="entry name" value="ZINC_FINGER_C2H2_2"/>
    <property type="match status" value="1"/>
</dbReference>
<accession>A0ABR1ELT9</accession>
<dbReference type="EMBL" id="JAVFWL010000006">
    <property type="protein sequence ID" value="KAK6763641.1"/>
    <property type="molecule type" value="Genomic_DNA"/>
</dbReference>
<comment type="caution">
    <text evidence="3">The sequence shown here is derived from an EMBL/GenBank/DDBJ whole genome shotgun (WGS) entry which is preliminary data.</text>
</comment>
<evidence type="ECO:0000313" key="3">
    <source>
        <dbReference type="EMBL" id="KAK6763641.1"/>
    </source>
</evidence>
<evidence type="ECO:0000256" key="1">
    <source>
        <dbReference type="PROSITE-ProRule" id="PRU00042"/>
    </source>
</evidence>
<keyword evidence="1" id="KW-0479">Metal-binding</keyword>